<evidence type="ECO:0008006" key="4">
    <source>
        <dbReference type="Google" id="ProtNLM"/>
    </source>
</evidence>
<gene>
    <name evidence="2" type="ORF">BCR44DRAFT_79609</name>
</gene>
<dbReference type="PANTHER" id="PTHR12299">
    <property type="entry name" value="HYALURONIC ACID-BINDING PROTEIN 4"/>
    <property type="match status" value="1"/>
</dbReference>
<feature type="compositionally biased region" description="Low complexity" evidence="1">
    <location>
        <begin position="155"/>
        <end position="164"/>
    </location>
</feature>
<feature type="non-terminal residue" evidence="2">
    <location>
        <position position="1"/>
    </location>
</feature>
<dbReference type="STRING" id="765915.A0A1Y2HUW4"/>
<name>A0A1Y2HUW4_9FUNG</name>
<dbReference type="AlphaFoldDB" id="A0A1Y2HUW4"/>
<dbReference type="Gene3D" id="6.10.140.1040">
    <property type="match status" value="1"/>
</dbReference>
<proteinExistence type="predicted"/>
<dbReference type="InterPro" id="IPR039764">
    <property type="entry name" value="HABP4/SERBP1-like"/>
</dbReference>
<evidence type="ECO:0000256" key="1">
    <source>
        <dbReference type="SAM" id="MobiDB-lite"/>
    </source>
</evidence>
<feature type="region of interest" description="Disordered" evidence="1">
    <location>
        <begin position="24"/>
        <end position="50"/>
    </location>
</feature>
<dbReference type="GO" id="GO:0005737">
    <property type="term" value="C:cytoplasm"/>
    <property type="evidence" value="ECO:0007669"/>
    <property type="project" value="TreeGrafter"/>
</dbReference>
<comment type="caution">
    <text evidence="2">The sequence shown here is derived from an EMBL/GenBank/DDBJ whole genome shotgun (WGS) entry which is preliminary data.</text>
</comment>
<protein>
    <recommendedName>
        <fullName evidence="4">Hyaluronan/mRNA-binding protein domain-containing protein</fullName>
    </recommendedName>
</protein>
<dbReference type="GO" id="GO:0005634">
    <property type="term" value="C:nucleus"/>
    <property type="evidence" value="ECO:0007669"/>
    <property type="project" value="TreeGrafter"/>
</dbReference>
<sequence>WGDAIESTGASEGLSAEQNLVATEKVAEEGEKSEPKAAAPAEEEDKTKSYAEYQKEIAAKKAALKAKPARKANEGVEDASFKTAEVLTKKGLDEAGELAALLAGNKKKAEPKKKERKEKQIVTDIKFQFTAEAAPRRGGDRDDRRGGFRGGRGGARSAPSGARPQGTVNINDSKAFPAL</sequence>
<dbReference type="Proteomes" id="UP000193411">
    <property type="component" value="Unassembled WGS sequence"/>
</dbReference>
<dbReference type="PANTHER" id="PTHR12299:SF17">
    <property type="entry name" value="AT19571P-RELATED"/>
    <property type="match status" value="1"/>
</dbReference>
<feature type="region of interest" description="Disordered" evidence="1">
    <location>
        <begin position="128"/>
        <end position="179"/>
    </location>
</feature>
<dbReference type="EMBL" id="MCFL01000009">
    <property type="protein sequence ID" value="ORZ38408.1"/>
    <property type="molecule type" value="Genomic_DNA"/>
</dbReference>
<feature type="compositionally biased region" description="Basic and acidic residues" evidence="1">
    <location>
        <begin position="25"/>
        <end position="35"/>
    </location>
</feature>
<dbReference type="GO" id="GO:0003723">
    <property type="term" value="F:RNA binding"/>
    <property type="evidence" value="ECO:0007669"/>
    <property type="project" value="InterPro"/>
</dbReference>
<accession>A0A1Y2HUW4</accession>
<organism evidence="2 3">
    <name type="scientific">Catenaria anguillulae PL171</name>
    <dbReference type="NCBI Taxonomy" id="765915"/>
    <lineage>
        <taxon>Eukaryota</taxon>
        <taxon>Fungi</taxon>
        <taxon>Fungi incertae sedis</taxon>
        <taxon>Blastocladiomycota</taxon>
        <taxon>Blastocladiomycetes</taxon>
        <taxon>Blastocladiales</taxon>
        <taxon>Catenariaceae</taxon>
        <taxon>Catenaria</taxon>
    </lineage>
</organism>
<evidence type="ECO:0000313" key="3">
    <source>
        <dbReference type="Proteomes" id="UP000193411"/>
    </source>
</evidence>
<feature type="non-terminal residue" evidence="2">
    <location>
        <position position="179"/>
    </location>
</feature>
<reference evidence="2 3" key="1">
    <citation type="submission" date="2016-07" db="EMBL/GenBank/DDBJ databases">
        <title>Pervasive Adenine N6-methylation of Active Genes in Fungi.</title>
        <authorList>
            <consortium name="DOE Joint Genome Institute"/>
            <person name="Mondo S.J."/>
            <person name="Dannebaum R.O."/>
            <person name="Kuo R.C."/>
            <person name="Labutti K."/>
            <person name="Haridas S."/>
            <person name="Kuo A."/>
            <person name="Salamov A."/>
            <person name="Ahrendt S.R."/>
            <person name="Lipzen A."/>
            <person name="Sullivan W."/>
            <person name="Andreopoulos W.B."/>
            <person name="Clum A."/>
            <person name="Lindquist E."/>
            <person name="Daum C."/>
            <person name="Ramamoorthy G.K."/>
            <person name="Gryganskyi A."/>
            <person name="Culley D."/>
            <person name="Magnuson J.K."/>
            <person name="James T.Y."/>
            <person name="O'Malley M.A."/>
            <person name="Stajich J.E."/>
            <person name="Spatafora J.W."/>
            <person name="Visel A."/>
            <person name="Grigoriev I.V."/>
        </authorList>
    </citation>
    <scope>NUCLEOTIDE SEQUENCE [LARGE SCALE GENOMIC DNA]</scope>
    <source>
        <strain evidence="2 3">PL171</strain>
    </source>
</reference>
<keyword evidence="3" id="KW-1185">Reference proteome</keyword>
<feature type="compositionally biased region" description="Basic and acidic residues" evidence="1">
    <location>
        <begin position="134"/>
        <end position="146"/>
    </location>
</feature>
<evidence type="ECO:0000313" key="2">
    <source>
        <dbReference type="EMBL" id="ORZ38408.1"/>
    </source>
</evidence>